<gene>
    <name evidence="1" type="ORF">SDC9_206508</name>
</gene>
<accession>A0A645JGT2</accession>
<evidence type="ECO:0000313" key="1">
    <source>
        <dbReference type="EMBL" id="MPN58793.1"/>
    </source>
</evidence>
<proteinExistence type="predicted"/>
<dbReference type="AlphaFoldDB" id="A0A645JGT2"/>
<name>A0A645JGT2_9ZZZZ</name>
<organism evidence="1">
    <name type="scientific">bioreactor metagenome</name>
    <dbReference type="NCBI Taxonomy" id="1076179"/>
    <lineage>
        <taxon>unclassified sequences</taxon>
        <taxon>metagenomes</taxon>
        <taxon>ecological metagenomes</taxon>
    </lineage>
</organism>
<reference evidence="1" key="1">
    <citation type="submission" date="2019-08" db="EMBL/GenBank/DDBJ databases">
        <authorList>
            <person name="Kucharzyk K."/>
            <person name="Murdoch R.W."/>
            <person name="Higgins S."/>
            <person name="Loffler F."/>
        </authorList>
    </citation>
    <scope>NUCLEOTIDE SEQUENCE</scope>
</reference>
<sequence>MGCPIKASMDTVLLGYSELGTPAYFDKIAYESDGVIVSCRLSCIYAKTRQSQILYGLSKWRHLFNATNDVFVL</sequence>
<protein>
    <submittedName>
        <fullName evidence="1">Uncharacterized protein</fullName>
    </submittedName>
</protein>
<comment type="caution">
    <text evidence="1">The sequence shown here is derived from an EMBL/GenBank/DDBJ whole genome shotgun (WGS) entry which is preliminary data.</text>
</comment>
<dbReference type="EMBL" id="VSSQ01131984">
    <property type="protein sequence ID" value="MPN58793.1"/>
    <property type="molecule type" value="Genomic_DNA"/>
</dbReference>